<dbReference type="InterPro" id="IPR033945">
    <property type="entry name" value="Cyt_c_oxase_su3_dom"/>
</dbReference>
<keyword evidence="4 10" id="KW-0812">Transmembrane</keyword>
<evidence type="ECO:0000313" key="12">
    <source>
        <dbReference type="EMBL" id="HBA08165.1"/>
    </source>
</evidence>
<gene>
    <name evidence="12" type="ORF">DCW48_00255</name>
</gene>
<feature type="transmembrane region" description="Helical" evidence="10">
    <location>
        <begin position="282"/>
        <end position="300"/>
    </location>
</feature>
<dbReference type="GO" id="GO:0004129">
    <property type="term" value="F:cytochrome-c oxidase activity"/>
    <property type="evidence" value="ECO:0007669"/>
    <property type="project" value="UniProtKB-EC"/>
</dbReference>
<dbReference type="PANTHER" id="PTHR11403">
    <property type="entry name" value="CYTOCHROME C OXIDASE SUBUNIT III"/>
    <property type="match status" value="1"/>
</dbReference>
<feature type="transmembrane region" description="Helical" evidence="10">
    <location>
        <begin position="15"/>
        <end position="34"/>
    </location>
</feature>
<dbReference type="InterPro" id="IPR035973">
    <property type="entry name" value="Cyt_c_oxidase_su3-like_sf"/>
</dbReference>
<reference evidence="12 13" key="1">
    <citation type="journal article" date="2018" name="Nat. Biotechnol.">
        <title>A standardized bacterial taxonomy based on genome phylogeny substantially revises the tree of life.</title>
        <authorList>
            <person name="Parks D.H."/>
            <person name="Chuvochina M."/>
            <person name="Waite D.W."/>
            <person name="Rinke C."/>
            <person name="Skarshewski A."/>
            <person name="Chaumeil P.A."/>
            <person name="Hugenholtz P."/>
        </authorList>
    </citation>
    <scope>NUCLEOTIDE SEQUENCE [LARGE SCALE GENOMIC DNA]</scope>
    <source>
        <strain evidence="12">UBA9958</strain>
    </source>
</reference>
<dbReference type="InterPro" id="IPR013833">
    <property type="entry name" value="Cyt_c_oxidase_su3_a-hlx"/>
</dbReference>
<dbReference type="Gene3D" id="1.20.120.80">
    <property type="entry name" value="Cytochrome c oxidase, subunit III, four-helix bundle"/>
    <property type="match status" value="1"/>
</dbReference>
<dbReference type="Gene3D" id="1.10.287.70">
    <property type="match status" value="1"/>
</dbReference>
<dbReference type="Pfam" id="PF00510">
    <property type="entry name" value="COX3"/>
    <property type="match status" value="2"/>
</dbReference>
<evidence type="ECO:0000256" key="10">
    <source>
        <dbReference type="SAM" id="Phobius"/>
    </source>
</evidence>
<dbReference type="InterPro" id="IPR024791">
    <property type="entry name" value="Cyt_c/ubiquinol_Oxase_su3"/>
</dbReference>
<dbReference type="PANTHER" id="PTHR11403:SF7">
    <property type="entry name" value="CYTOCHROME C OXIDASE SUBUNIT 3"/>
    <property type="match status" value="1"/>
</dbReference>
<feature type="transmembrane region" description="Helical" evidence="10">
    <location>
        <begin position="239"/>
        <end position="262"/>
    </location>
</feature>
<evidence type="ECO:0000259" key="11">
    <source>
        <dbReference type="PROSITE" id="PS50253"/>
    </source>
</evidence>
<dbReference type="EMBL" id="DNAA01000008">
    <property type="protein sequence ID" value="HBA08165.1"/>
    <property type="molecule type" value="Genomic_DNA"/>
</dbReference>
<evidence type="ECO:0000256" key="5">
    <source>
        <dbReference type="ARBA" id="ARBA00022967"/>
    </source>
</evidence>
<name>A0A351R7Z4_9PROT</name>
<sequence>MTTHSNNHYYVPHGALYPVTISAGLLALASGFIFSVATDTNKDLAYLQTPGKWMMYIGAAIIILMTFKWLSAVVIESITGQYKKWEDKSFRIGMIAFICSELAFFAAFFGALFYMRIISVPDLASFDPLFTPYKDFLGTWPSVGPGGVVLGTEYTPAKLTPMGAWGLPAINTALLLTSGATITWAHWGLLKDNRKQLVFGLFLTVALGTAFLVCQAFEYHEAYTHMGLTLGSGAYGATFFMLTGFHGFHVTLGTIMLIVILLRSMKGHFSAKNHFGFEGVAWYWHFVDVVWLGLFIFVYWL</sequence>
<keyword evidence="7 10" id="KW-0472">Membrane</keyword>
<dbReference type="SUPFAM" id="SSF81452">
    <property type="entry name" value="Cytochrome c oxidase subunit III-like"/>
    <property type="match status" value="1"/>
</dbReference>
<evidence type="ECO:0000256" key="8">
    <source>
        <dbReference type="ARBA" id="ARBA00031400"/>
    </source>
</evidence>
<dbReference type="EC" id="7.1.1.9" evidence="3"/>
<evidence type="ECO:0000256" key="2">
    <source>
        <dbReference type="ARBA" id="ARBA00010581"/>
    </source>
</evidence>
<dbReference type="FunFam" id="1.20.120.80:FF:000003">
    <property type="entry name" value="Cytochrome c oxidase subunit 3"/>
    <property type="match status" value="1"/>
</dbReference>
<dbReference type="CDD" id="cd01665">
    <property type="entry name" value="Cyt_c_Oxidase_III"/>
    <property type="match status" value="1"/>
</dbReference>
<dbReference type="Proteomes" id="UP000264313">
    <property type="component" value="Unassembled WGS sequence"/>
</dbReference>
<accession>A0A351R7Z4</accession>
<dbReference type="AlphaFoldDB" id="A0A351R7Z4"/>
<protein>
    <recommendedName>
        <fullName evidence="3">cytochrome-c oxidase</fullName>
        <ecNumber evidence="3">7.1.1.9</ecNumber>
    </recommendedName>
    <alternativeName>
        <fullName evidence="8">Cytochrome aa3 subunit 3</fullName>
    </alternativeName>
    <alternativeName>
        <fullName evidence="9">Cytochrome c oxidase polypeptide III</fullName>
    </alternativeName>
</protein>
<dbReference type="GO" id="GO:0016020">
    <property type="term" value="C:membrane"/>
    <property type="evidence" value="ECO:0007669"/>
    <property type="project" value="UniProtKB-SubCell"/>
</dbReference>
<evidence type="ECO:0000256" key="6">
    <source>
        <dbReference type="ARBA" id="ARBA00022989"/>
    </source>
</evidence>
<feature type="transmembrane region" description="Helical" evidence="10">
    <location>
        <begin position="165"/>
        <end position="185"/>
    </location>
</feature>
<evidence type="ECO:0000256" key="7">
    <source>
        <dbReference type="ARBA" id="ARBA00023136"/>
    </source>
</evidence>
<comment type="caution">
    <text evidence="12">The sequence shown here is derived from an EMBL/GenBank/DDBJ whole genome shotgun (WGS) entry which is preliminary data.</text>
</comment>
<keyword evidence="6 10" id="KW-1133">Transmembrane helix</keyword>
<feature type="transmembrane region" description="Helical" evidence="10">
    <location>
        <begin position="95"/>
        <end position="115"/>
    </location>
</feature>
<evidence type="ECO:0000256" key="3">
    <source>
        <dbReference type="ARBA" id="ARBA00012949"/>
    </source>
</evidence>
<dbReference type="InterPro" id="IPR000298">
    <property type="entry name" value="Cyt_c_oxidase-like_su3"/>
</dbReference>
<feature type="transmembrane region" description="Helical" evidence="10">
    <location>
        <begin position="197"/>
        <end position="219"/>
    </location>
</feature>
<organism evidence="12 13">
    <name type="scientific">Methylotenera mobilis</name>
    <dbReference type="NCBI Taxonomy" id="359408"/>
    <lineage>
        <taxon>Bacteria</taxon>
        <taxon>Pseudomonadati</taxon>
        <taxon>Pseudomonadota</taxon>
        <taxon>Betaproteobacteria</taxon>
        <taxon>Nitrosomonadales</taxon>
        <taxon>Methylophilaceae</taxon>
        <taxon>Methylotenera</taxon>
    </lineage>
</organism>
<proteinExistence type="inferred from homology"/>
<feature type="domain" description="Heme-copper oxidase subunit III family profile" evidence="11">
    <location>
        <begin position="5"/>
        <end position="301"/>
    </location>
</feature>
<comment type="similarity">
    <text evidence="2">Belongs to the cytochrome c oxidase subunit 3 family.</text>
</comment>
<feature type="transmembrane region" description="Helical" evidence="10">
    <location>
        <begin position="54"/>
        <end position="75"/>
    </location>
</feature>
<keyword evidence="5" id="KW-1278">Translocase</keyword>
<dbReference type="STRING" id="1132855.GCA_000384255_02324"/>
<evidence type="ECO:0000256" key="9">
    <source>
        <dbReference type="ARBA" id="ARBA00031625"/>
    </source>
</evidence>
<comment type="subcellular location">
    <subcellularLocation>
        <location evidence="1">Membrane</location>
        <topology evidence="1">Multi-pass membrane protein</topology>
    </subcellularLocation>
</comment>
<evidence type="ECO:0000256" key="1">
    <source>
        <dbReference type="ARBA" id="ARBA00004141"/>
    </source>
</evidence>
<dbReference type="PROSITE" id="PS50253">
    <property type="entry name" value="COX3"/>
    <property type="match status" value="1"/>
</dbReference>
<evidence type="ECO:0000313" key="13">
    <source>
        <dbReference type="Proteomes" id="UP000264313"/>
    </source>
</evidence>
<dbReference type="GO" id="GO:0019646">
    <property type="term" value="P:aerobic electron transport chain"/>
    <property type="evidence" value="ECO:0007669"/>
    <property type="project" value="InterPro"/>
</dbReference>
<evidence type="ECO:0000256" key="4">
    <source>
        <dbReference type="ARBA" id="ARBA00022692"/>
    </source>
</evidence>